<dbReference type="AlphaFoldDB" id="A0A0L0BMY7"/>
<organism evidence="1 2">
    <name type="scientific">Lucilia cuprina</name>
    <name type="common">Green bottle fly</name>
    <name type="synonym">Australian sheep blowfly</name>
    <dbReference type="NCBI Taxonomy" id="7375"/>
    <lineage>
        <taxon>Eukaryota</taxon>
        <taxon>Metazoa</taxon>
        <taxon>Ecdysozoa</taxon>
        <taxon>Arthropoda</taxon>
        <taxon>Hexapoda</taxon>
        <taxon>Insecta</taxon>
        <taxon>Pterygota</taxon>
        <taxon>Neoptera</taxon>
        <taxon>Endopterygota</taxon>
        <taxon>Diptera</taxon>
        <taxon>Brachycera</taxon>
        <taxon>Muscomorpha</taxon>
        <taxon>Oestroidea</taxon>
        <taxon>Calliphoridae</taxon>
        <taxon>Luciliinae</taxon>
        <taxon>Lucilia</taxon>
    </lineage>
</organism>
<accession>A0A0L0BMY7</accession>
<comment type="caution">
    <text evidence="1">The sequence shown here is derived from an EMBL/GenBank/DDBJ whole genome shotgun (WGS) entry which is preliminary data.</text>
</comment>
<evidence type="ECO:0000313" key="2">
    <source>
        <dbReference type="Proteomes" id="UP000037069"/>
    </source>
</evidence>
<keyword evidence="2" id="KW-1185">Reference proteome</keyword>
<gene>
    <name evidence="1" type="ORF">FF38_12535</name>
</gene>
<dbReference type="EMBL" id="JRES01001623">
    <property type="protein sequence ID" value="KNC21381.1"/>
    <property type="molecule type" value="Genomic_DNA"/>
</dbReference>
<dbReference type="Proteomes" id="UP000037069">
    <property type="component" value="Unassembled WGS sequence"/>
</dbReference>
<proteinExistence type="predicted"/>
<reference evidence="1 2" key="1">
    <citation type="journal article" date="2015" name="Nat. Commun.">
        <title>Lucilia cuprina genome unlocks parasitic fly biology to underpin future interventions.</title>
        <authorList>
            <person name="Anstead C.A."/>
            <person name="Korhonen P.K."/>
            <person name="Young N.D."/>
            <person name="Hall R.S."/>
            <person name="Jex A.R."/>
            <person name="Murali S.C."/>
            <person name="Hughes D.S."/>
            <person name="Lee S.F."/>
            <person name="Perry T."/>
            <person name="Stroehlein A.J."/>
            <person name="Ansell B.R."/>
            <person name="Breugelmans B."/>
            <person name="Hofmann A."/>
            <person name="Qu J."/>
            <person name="Dugan S."/>
            <person name="Lee S.L."/>
            <person name="Chao H."/>
            <person name="Dinh H."/>
            <person name="Han Y."/>
            <person name="Doddapaneni H.V."/>
            <person name="Worley K.C."/>
            <person name="Muzny D.M."/>
            <person name="Ioannidis P."/>
            <person name="Waterhouse R.M."/>
            <person name="Zdobnov E.M."/>
            <person name="James P.J."/>
            <person name="Bagnall N.H."/>
            <person name="Kotze A.C."/>
            <person name="Gibbs R.A."/>
            <person name="Richards S."/>
            <person name="Batterham P."/>
            <person name="Gasser R.B."/>
        </authorList>
    </citation>
    <scope>NUCLEOTIDE SEQUENCE [LARGE SCALE GENOMIC DNA]</scope>
    <source>
        <strain evidence="1 2">LS</strain>
        <tissue evidence="1">Full body</tissue>
    </source>
</reference>
<name>A0A0L0BMY7_LUCCU</name>
<protein>
    <submittedName>
        <fullName evidence="1">Uncharacterized protein</fullName>
    </submittedName>
</protein>
<evidence type="ECO:0000313" key="1">
    <source>
        <dbReference type="EMBL" id="KNC21381.1"/>
    </source>
</evidence>
<sequence>MLFSFHSKALSFGKNSATSPKLSRNIDLTVHRFFNRSSCESGLKSQSLLTKKLQSTDQPAHSPVSNWPPVVPDYVYLWFHLMSNHSIEFPWNELLSTAYITGRLEVLVAPLLHGIVITPRWGFYYDFKRNHCVGAEDDGNADNNGDVTEDKDDAVDVFICRLL</sequence>